<dbReference type="EMBL" id="BNCQ01000007">
    <property type="protein sequence ID" value="GIM00333.1"/>
    <property type="molecule type" value="Genomic_DNA"/>
</dbReference>
<feature type="region of interest" description="Disordered" evidence="2">
    <location>
        <begin position="1986"/>
        <end position="2023"/>
    </location>
</feature>
<keyword evidence="1" id="KW-0175">Coiled coil</keyword>
<feature type="region of interest" description="Disordered" evidence="2">
    <location>
        <begin position="782"/>
        <end position="813"/>
    </location>
</feature>
<feature type="compositionally biased region" description="Acidic residues" evidence="2">
    <location>
        <begin position="1421"/>
        <end position="1435"/>
    </location>
</feature>
<evidence type="ECO:0000256" key="1">
    <source>
        <dbReference type="SAM" id="Coils"/>
    </source>
</evidence>
<dbReference type="PANTHER" id="PTHR31540">
    <property type="entry name" value="CENTROSOMAL PROTEIN OF 131 KDA"/>
    <property type="match status" value="1"/>
</dbReference>
<feature type="compositionally biased region" description="Polar residues" evidence="2">
    <location>
        <begin position="426"/>
        <end position="435"/>
    </location>
</feature>
<feature type="coiled-coil region" evidence="1">
    <location>
        <begin position="1612"/>
        <end position="1810"/>
    </location>
</feature>
<comment type="caution">
    <text evidence="3">The sequence shown here is derived from an EMBL/GenBank/DDBJ whole genome shotgun (WGS) entry which is preliminary data.</text>
</comment>
<feature type="compositionally biased region" description="Low complexity" evidence="2">
    <location>
        <begin position="647"/>
        <end position="659"/>
    </location>
</feature>
<organism evidence="3 4">
    <name type="scientific">Volvox reticuliferus</name>
    <dbReference type="NCBI Taxonomy" id="1737510"/>
    <lineage>
        <taxon>Eukaryota</taxon>
        <taxon>Viridiplantae</taxon>
        <taxon>Chlorophyta</taxon>
        <taxon>core chlorophytes</taxon>
        <taxon>Chlorophyceae</taxon>
        <taxon>CS clade</taxon>
        <taxon>Chlamydomonadales</taxon>
        <taxon>Volvocaceae</taxon>
        <taxon>Volvox</taxon>
    </lineage>
</organism>
<feature type="compositionally biased region" description="Polar residues" evidence="2">
    <location>
        <begin position="573"/>
        <end position="597"/>
    </location>
</feature>
<name>A0A8J4G5C3_9CHLO</name>
<feature type="region of interest" description="Disordered" evidence="2">
    <location>
        <begin position="183"/>
        <end position="213"/>
    </location>
</feature>
<evidence type="ECO:0000313" key="3">
    <source>
        <dbReference type="EMBL" id="GIM00333.1"/>
    </source>
</evidence>
<feature type="region of interest" description="Disordered" evidence="2">
    <location>
        <begin position="1220"/>
        <end position="1261"/>
    </location>
</feature>
<feature type="compositionally biased region" description="Low complexity" evidence="2">
    <location>
        <begin position="1400"/>
        <end position="1410"/>
    </location>
</feature>
<dbReference type="OrthoDB" id="197735at2759"/>
<feature type="region of interest" description="Disordered" evidence="2">
    <location>
        <begin position="112"/>
        <end position="171"/>
    </location>
</feature>
<sequence length="2023" mass="218121">MSSRQQETASTRHATKLPQFPSRKSAIAVGQSPVARARVDSLPGMQPARSPTGRPNPSRGGRTGAEKLQQIGKRKNAEPNKHDHLVDEAGGVDGFESPELAKTRAQVARDEVLSYMNHRRNQRKDTGERANARMEPRDTSFDDFDSDNHRERTAKDSARDPPTPDSTRDPARLLHRVQQALDRWPPGQRDAQHHSSGDDVRPCSADQSPTRHDQSVFEQSAGSFVPGLPACANGVLGCNTNGYTSGEQMKALSSASQASEQCSGTVETNMEHTLDGGSLSEDLFDAFKRELAARVIQTHWRRWQNWKAKLRREAEERILQQLLADDSGLSLQLLLSGSRGGDASCEATDVTSAQLRPNAAERVASGMPQPATRRPTSAVASVSQSNAPNQPSRFVQPCRAGSSGGGLGRTVASSGVEEKVRFVPTRSASATSPTALSRGKSPGRGERVTAPSAASPDRAGRFMTVQPAARCEGSIKRGVSSNSDNFNEDAMGGAGRVHHVQPCRKHTGGHAVYTFLATPSKEAPVATLPAEAAVAQEDFIGEVHQCVTTVQPKSICQLSHTSSSPPAEPFGSSDHTTAGTAANTAPESSAAPSSDLRSQPAAKFSPCPLSPSRQLQPSLDADTNPAMASPALSVGTERSSRDSVLCPVSPVTSVVMPSSHIRSQSQSAMASRPINQVPSSQTQPQQQHPPDCNVHLNGSPRRNVNRQRLQAAAAQQNVTPGSGPALTELPQEQQRPCTASGGCNHISPPMSPSSAQGPPAPLPDLSPSPQRRTRMQALQRLKLQGSLRGTLTTGVPGNLRHPSGPVQSQPPVADGAQELAAQGRHIADRHQDAGPMAPSVETQQPRARRKVWQEEQELDEDAWLQGQEGQRAQGGEPGKYREQQQQQQQRRQPQPPQQPHPQQQHTHGDGEPRVRRHLFDRDQQPRQQSAPATRQHELHQQDLFEEASLRTLNDAVPACNNRRQSGCPPQLQPRPQDPSVATPRGWTQGAGRQMAISPQSGVVRHADQTQEQSQTCGTAHAQLPISEPDRPSGVVAGNEDYSTKEPSVSGPLRVGGLRPVRPVSATAVESSKSRHDAGAGTIPQSRVTVGGDEDSIVQLIGARSQQRNREPSSAGAADRNHAATPTAWLDVPARVGIADPPDRAHGQLLQGQALGTGAPGNTGNLTNKKVGGTAQILEHTTDAGFGDDESCHGASWSSNDGAMGPSSELELAIANGLENPTAGFKHGPGSSSGGGAGGGSCRMGPVNGGGNGRPKNDAQVKVEDSLTAQKISSILKYLDEVEMQAEQEAACAALAPAVLATEPSTAAAVPAALLPRGIVHANQHDGGSNRGIDDGGGHEQRYISSAGTGNSNATRPYNSSARPGTAHTIGSLTSKQLQRSQAAQSEGGTGQYRSRRRGSQRNASRSIAGNEGDEIIGGIDGEAEDGGVDNDEDDGASVATRSTAAGITNRPAFLAESVYENVRTKIRRLQDDIKRRDARIDELVQEVESMQAARRTCMLDADARLTEMLAAQRAEYEAAVSRHMAFVDRLLADKEALSRRAQQLTEQAKAVEERQERAIAKLKEGWAAELKRQKEAWAAAEKQRREAWMQSKAAEIKDVTVKGLEGEVQKLLARHRAELSAAQKAAADEAKRHLDTYVAQNEAAVRQLKERMSREAEEAVEKERTAAANRLREVTERYEQQLQTQRMRLVADADLRLEQLEQARKEDKKRYEEAVSAAKQAGETRLKEAEEDWRREKEAVRKAHEKQIDALREQYEMGQEGWRAAMAERARKEVSERVAAIREKLLQERNEEVQAVMTRLEAEHAAAVEALKEDFRRREEAAAARAASTLKDARRAEAKMAERFRNAGVSAKAAEERLAASELTVSDLRRELESRNNTIRFLESQVSAAKDEAAARERDVRSLGAEKAAVAAEVAAAVARDKQQVEARLAQALQEAQELRSRHSAEMAAVEARVRTTLARKDEVISGLREQLAAMADELRSTQEVLRQQQEELGSELDGSSNAAAAGRHEVFGEADGQRGGRH</sequence>
<feature type="region of interest" description="Disordered" evidence="2">
    <location>
        <begin position="1065"/>
        <end position="1127"/>
    </location>
</feature>
<feature type="compositionally biased region" description="Polar residues" evidence="2">
    <location>
        <begin position="1"/>
        <end position="12"/>
    </location>
</feature>
<feature type="region of interest" description="Disordered" evidence="2">
    <location>
        <begin position="557"/>
        <end position="770"/>
    </location>
</feature>
<feature type="region of interest" description="Disordered" evidence="2">
    <location>
        <begin position="1008"/>
        <end position="1031"/>
    </location>
</feature>
<feature type="region of interest" description="Disordered" evidence="2">
    <location>
        <begin position="830"/>
        <end position="912"/>
    </location>
</feature>
<dbReference type="CDD" id="cd06503">
    <property type="entry name" value="ATP-synt_Fo_b"/>
    <property type="match status" value="1"/>
</dbReference>
<feature type="compositionally biased region" description="Polar residues" evidence="2">
    <location>
        <begin position="1986"/>
        <end position="2003"/>
    </location>
</feature>
<feature type="compositionally biased region" description="Low complexity" evidence="2">
    <location>
        <begin position="706"/>
        <end position="718"/>
    </location>
</feature>
<feature type="region of interest" description="Disordered" evidence="2">
    <location>
        <begin position="343"/>
        <end position="460"/>
    </location>
</feature>
<proteinExistence type="predicted"/>
<feature type="coiled-coil region" evidence="1">
    <location>
        <begin position="1527"/>
        <end position="1561"/>
    </location>
</feature>
<evidence type="ECO:0000313" key="4">
    <source>
        <dbReference type="Proteomes" id="UP000722791"/>
    </source>
</evidence>
<feature type="compositionally biased region" description="Basic and acidic residues" evidence="2">
    <location>
        <begin position="1331"/>
        <end position="1341"/>
    </location>
</feature>
<feature type="compositionally biased region" description="Polar residues" evidence="2">
    <location>
        <begin position="374"/>
        <end position="393"/>
    </location>
</feature>
<feature type="region of interest" description="Disordered" evidence="2">
    <location>
        <begin position="1"/>
        <end position="95"/>
    </location>
</feature>
<feature type="compositionally biased region" description="Basic and acidic residues" evidence="2">
    <location>
        <begin position="75"/>
        <end position="87"/>
    </location>
</feature>
<feature type="coiled-coil region" evidence="1">
    <location>
        <begin position="1459"/>
        <end position="1493"/>
    </location>
</feature>
<feature type="region of interest" description="Disordered" evidence="2">
    <location>
        <begin position="1320"/>
        <end position="1436"/>
    </location>
</feature>
<dbReference type="GO" id="GO:0005929">
    <property type="term" value="C:cilium"/>
    <property type="evidence" value="ECO:0007669"/>
    <property type="project" value="GOC"/>
</dbReference>
<feature type="region of interest" description="Disordered" evidence="2">
    <location>
        <begin position="960"/>
        <end position="981"/>
    </location>
</feature>
<gene>
    <name evidence="3" type="ORF">Vretimale_5477</name>
</gene>
<dbReference type="InterPro" id="IPR030465">
    <property type="entry name" value="CEP131"/>
</dbReference>
<feature type="compositionally biased region" description="Basic and acidic residues" evidence="2">
    <location>
        <begin position="2007"/>
        <end position="2023"/>
    </location>
</feature>
<feature type="compositionally biased region" description="Low complexity" evidence="2">
    <location>
        <begin position="676"/>
        <end position="690"/>
    </location>
</feature>
<evidence type="ECO:0000256" key="2">
    <source>
        <dbReference type="SAM" id="MobiDB-lite"/>
    </source>
</evidence>
<feature type="compositionally biased region" description="Low complexity" evidence="2">
    <location>
        <begin position="865"/>
        <end position="874"/>
    </location>
</feature>
<dbReference type="GO" id="GO:0035735">
    <property type="term" value="P:intraciliary transport involved in cilium assembly"/>
    <property type="evidence" value="ECO:0007669"/>
    <property type="project" value="InterPro"/>
</dbReference>
<dbReference type="Proteomes" id="UP000722791">
    <property type="component" value="Unassembled WGS sequence"/>
</dbReference>
<feature type="region of interest" description="Disordered" evidence="2">
    <location>
        <begin position="1039"/>
        <end position="1058"/>
    </location>
</feature>
<feature type="compositionally biased region" description="Basic and acidic residues" evidence="2">
    <location>
        <begin position="190"/>
        <end position="201"/>
    </location>
</feature>
<reference evidence="3" key="1">
    <citation type="journal article" date="2021" name="Proc. Natl. Acad. Sci. U.S.A.">
        <title>Three genomes in the algal genus Volvox reveal the fate of a haploid sex-determining region after a transition to homothallism.</title>
        <authorList>
            <person name="Yamamoto K."/>
            <person name="Hamaji T."/>
            <person name="Kawai-Toyooka H."/>
            <person name="Matsuzaki R."/>
            <person name="Takahashi F."/>
            <person name="Nishimura Y."/>
            <person name="Kawachi M."/>
            <person name="Noguchi H."/>
            <person name="Minakuchi Y."/>
            <person name="Umen J.G."/>
            <person name="Toyoda A."/>
            <person name="Nozaki H."/>
        </authorList>
    </citation>
    <scope>NUCLEOTIDE SEQUENCE</scope>
    <source>
        <strain evidence="3">NIES-3785</strain>
    </source>
</reference>
<protein>
    <submittedName>
        <fullName evidence="3">Uncharacterized protein</fullName>
    </submittedName>
</protein>
<feature type="compositionally biased region" description="Low complexity" evidence="2">
    <location>
        <begin position="883"/>
        <end position="892"/>
    </location>
</feature>
<feature type="compositionally biased region" description="Basic and acidic residues" evidence="2">
    <location>
        <begin position="123"/>
        <end position="159"/>
    </location>
</feature>
<accession>A0A8J4G5C3</accession>
<feature type="compositionally biased region" description="Polar residues" evidence="2">
    <location>
        <begin position="1342"/>
        <end position="1386"/>
    </location>
</feature>
<dbReference type="PANTHER" id="PTHR31540:SF1">
    <property type="entry name" value="CENTROSOMAL PROTEIN OF 131 KDA"/>
    <property type="match status" value="1"/>
</dbReference>
<feature type="compositionally biased region" description="Polar residues" evidence="2">
    <location>
        <begin position="660"/>
        <end position="669"/>
    </location>
</feature>
<feature type="compositionally biased region" description="Gly residues" evidence="2">
    <location>
        <begin position="1230"/>
        <end position="1252"/>
    </location>
</feature>